<protein>
    <submittedName>
        <fullName evidence="2">Uncharacterized protein</fullName>
    </submittedName>
</protein>
<dbReference type="EnsemblPlants" id="ORUFI07G14460.1">
    <property type="protein sequence ID" value="ORUFI07G14460.1"/>
    <property type="gene ID" value="ORUFI07G14460"/>
</dbReference>
<dbReference type="Proteomes" id="UP000008022">
    <property type="component" value="Unassembled WGS sequence"/>
</dbReference>
<organism evidence="2 3">
    <name type="scientific">Oryza rufipogon</name>
    <name type="common">Brownbeard rice</name>
    <name type="synonym">Asian wild rice</name>
    <dbReference type="NCBI Taxonomy" id="4529"/>
    <lineage>
        <taxon>Eukaryota</taxon>
        <taxon>Viridiplantae</taxon>
        <taxon>Streptophyta</taxon>
        <taxon>Embryophyta</taxon>
        <taxon>Tracheophyta</taxon>
        <taxon>Spermatophyta</taxon>
        <taxon>Magnoliopsida</taxon>
        <taxon>Liliopsida</taxon>
        <taxon>Poales</taxon>
        <taxon>Poaceae</taxon>
        <taxon>BOP clade</taxon>
        <taxon>Oryzoideae</taxon>
        <taxon>Oryzeae</taxon>
        <taxon>Oryzinae</taxon>
        <taxon>Oryza</taxon>
    </lineage>
</organism>
<feature type="region of interest" description="Disordered" evidence="1">
    <location>
        <begin position="110"/>
        <end position="140"/>
    </location>
</feature>
<keyword evidence="3" id="KW-1185">Reference proteome</keyword>
<evidence type="ECO:0000313" key="2">
    <source>
        <dbReference type="EnsemblPlants" id="ORUFI07G14460.1"/>
    </source>
</evidence>
<dbReference type="OMA" id="HTHIDIN"/>
<name>A0A0E0Q860_ORYRU</name>
<accession>A0A0E0Q860</accession>
<dbReference type="Gramene" id="ORUFI07G14460.1">
    <property type="protein sequence ID" value="ORUFI07G14460.1"/>
    <property type="gene ID" value="ORUFI07G14460"/>
</dbReference>
<evidence type="ECO:0000256" key="1">
    <source>
        <dbReference type="SAM" id="MobiDB-lite"/>
    </source>
</evidence>
<evidence type="ECO:0000313" key="3">
    <source>
        <dbReference type="Proteomes" id="UP000008022"/>
    </source>
</evidence>
<proteinExistence type="predicted"/>
<reference evidence="2" key="2">
    <citation type="submission" date="2015-06" db="UniProtKB">
        <authorList>
            <consortium name="EnsemblPlants"/>
        </authorList>
    </citation>
    <scope>IDENTIFICATION</scope>
</reference>
<sequence>MGKHELEAPIPTVKDHVSSQDHLENIEMASSDMLGNKTDKPSRPLDLEMLCKINLSMGTPAPVSPPMRFGNSACHTHIDINDQPPVEEKLADEAVKISGEEKMLIKADMEYPTPVSPPRSFGTGGCGCDLNEMPEEIDEP</sequence>
<dbReference type="AlphaFoldDB" id="A0A0E0Q860"/>
<reference evidence="3" key="1">
    <citation type="submission" date="2013-06" db="EMBL/GenBank/DDBJ databases">
        <authorList>
            <person name="Zhao Q."/>
        </authorList>
    </citation>
    <scope>NUCLEOTIDE SEQUENCE</scope>
    <source>
        <strain evidence="3">cv. W1943</strain>
    </source>
</reference>
<dbReference type="HOGENOM" id="CLU_138204_0_0_1"/>